<evidence type="ECO:0000256" key="2">
    <source>
        <dbReference type="ARBA" id="ARBA00004371"/>
    </source>
</evidence>
<evidence type="ECO:0000256" key="19">
    <source>
        <dbReference type="ARBA" id="ARBA00025833"/>
    </source>
</evidence>
<evidence type="ECO:0000256" key="17">
    <source>
        <dbReference type="ARBA" id="ARBA00023180"/>
    </source>
</evidence>
<evidence type="ECO:0000256" key="10">
    <source>
        <dbReference type="ARBA" id="ARBA00022729"/>
    </source>
</evidence>
<dbReference type="EMBL" id="FOMW01000008">
    <property type="protein sequence ID" value="SFE59386.1"/>
    <property type="molecule type" value="Genomic_DNA"/>
</dbReference>
<keyword evidence="13" id="KW-0862">Zinc</keyword>
<comment type="subcellular location">
    <subcellularLocation>
        <location evidence="1">Endoplasmic reticulum</location>
    </subcellularLocation>
    <subcellularLocation>
        <location evidence="3">Golgi apparatus</location>
    </subcellularLocation>
    <subcellularLocation>
        <location evidence="2">Lysosome</location>
    </subcellularLocation>
    <subcellularLocation>
        <location evidence="4">Secreted</location>
    </subcellularLocation>
</comment>
<evidence type="ECO:0000256" key="18">
    <source>
        <dbReference type="ARBA" id="ARBA00023228"/>
    </source>
</evidence>
<keyword evidence="14" id="KW-0333">Golgi apparatus</keyword>
<keyword evidence="16" id="KW-0865">Zymogen</keyword>
<evidence type="ECO:0000256" key="3">
    <source>
        <dbReference type="ARBA" id="ARBA00004555"/>
    </source>
</evidence>
<keyword evidence="8" id="KW-0645">Protease</keyword>
<dbReference type="STRING" id="74348.SAMN04488523_108204"/>
<protein>
    <recommendedName>
        <fullName evidence="5">Carboxypeptidase Q</fullName>
    </recommendedName>
    <alternativeName>
        <fullName evidence="20">Plasma glutamate carboxypeptidase</fullName>
    </alternativeName>
</protein>
<evidence type="ECO:0000256" key="12">
    <source>
        <dbReference type="ARBA" id="ARBA00022824"/>
    </source>
</evidence>
<sequence length="577" mass="62991">MTPQEQALLDQVSIDAPWALVESFATFKREHPDDVNRGMDEVINTLRRHGVEVDVHEPELYLSLPGQARIEAGGKIFRAKPPAYAVNAPKGLSGPLVYIPGTTNMDEEDAFESQLEASEAMIRNVRGKVVLTEGFASPAIISLMDTCGAIGVIAINPGVDIHWGICTTIWGTPGTDDLPRKPTIPAAAVNFESGQALRKIAEDGGEATIFTEMEEGWFSSKLPEITIRGSEEPEKYVLLHGHLDSWDVGVGDNATGDASMLEIARVLWANKDKLRRSVKIAWWPGHSTGRYAGSTWYSDTFALDLDANCVAQVNCDSPGCRWATEFLNVSVMSENHDFLANVINDVCGKELHSERPHRAGDYSFNNIGLSGYLMLSSAMTDAHREELGYYAVGGCGMNIAWHTENDTLEIADKDILLRDIKVYLLAVFRNANAAILPQDWRATAKEFQETLKGYQSEAGEAFDLSPARAASDSLLAKIEAFYNGIDDGSVSETAGNTVIQELARILVPLNFNRSDRFRHDPALTIPPLPSVEQASKIAGGSTDMQGFGRTQLVRGQNHIIAGMRSAETLIERVAGIS</sequence>
<keyword evidence="6" id="KW-0964">Secreted</keyword>
<organism evidence="22 23">
    <name type="scientific">Sulfitobacter brevis</name>
    <dbReference type="NCBI Taxonomy" id="74348"/>
    <lineage>
        <taxon>Bacteria</taxon>
        <taxon>Pseudomonadati</taxon>
        <taxon>Pseudomonadota</taxon>
        <taxon>Alphaproteobacteria</taxon>
        <taxon>Rhodobacterales</taxon>
        <taxon>Roseobacteraceae</taxon>
        <taxon>Sulfitobacter</taxon>
    </lineage>
</organism>
<comment type="subunit">
    <text evidence="19">Homodimer. The monomeric form is inactive while the homodimer is active.</text>
</comment>
<keyword evidence="23" id="KW-1185">Reference proteome</keyword>
<evidence type="ECO:0000313" key="23">
    <source>
        <dbReference type="Proteomes" id="UP000198977"/>
    </source>
</evidence>
<evidence type="ECO:0000256" key="1">
    <source>
        <dbReference type="ARBA" id="ARBA00004240"/>
    </source>
</evidence>
<dbReference type="Pfam" id="PF04389">
    <property type="entry name" value="Peptidase_M28"/>
    <property type="match status" value="1"/>
</dbReference>
<evidence type="ECO:0000256" key="14">
    <source>
        <dbReference type="ARBA" id="ARBA00023034"/>
    </source>
</evidence>
<evidence type="ECO:0000256" key="20">
    <source>
        <dbReference type="ARBA" id="ARBA00033328"/>
    </source>
</evidence>
<evidence type="ECO:0000256" key="8">
    <source>
        <dbReference type="ARBA" id="ARBA00022670"/>
    </source>
</evidence>
<dbReference type="Gene3D" id="3.40.630.10">
    <property type="entry name" value="Zn peptidases"/>
    <property type="match status" value="1"/>
</dbReference>
<dbReference type="GO" id="GO:0004180">
    <property type="term" value="F:carboxypeptidase activity"/>
    <property type="evidence" value="ECO:0007669"/>
    <property type="project" value="UniProtKB-KW"/>
</dbReference>
<dbReference type="InterPro" id="IPR007484">
    <property type="entry name" value="Peptidase_M28"/>
</dbReference>
<dbReference type="GO" id="GO:0006508">
    <property type="term" value="P:proteolysis"/>
    <property type="evidence" value="ECO:0007669"/>
    <property type="project" value="UniProtKB-KW"/>
</dbReference>
<evidence type="ECO:0000256" key="16">
    <source>
        <dbReference type="ARBA" id="ARBA00023145"/>
    </source>
</evidence>
<dbReference type="GO" id="GO:0005764">
    <property type="term" value="C:lysosome"/>
    <property type="evidence" value="ECO:0007669"/>
    <property type="project" value="UniProtKB-SubCell"/>
</dbReference>
<keyword evidence="9" id="KW-0479">Metal-binding</keyword>
<feature type="domain" description="Peptidase M28" evidence="21">
    <location>
        <begin position="226"/>
        <end position="416"/>
    </location>
</feature>
<dbReference type="OrthoDB" id="9769665at2"/>
<keyword evidence="10" id="KW-0732">Signal</keyword>
<dbReference type="PANTHER" id="PTHR12053">
    <property type="entry name" value="PROTEASE FAMILY M28 PLASMA GLUTAMATE CARBOXYPEPTIDASE-RELATED"/>
    <property type="match status" value="1"/>
</dbReference>
<evidence type="ECO:0000256" key="13">
    <source>
        <dbReference type="ARBA" id="ARBA00022833"/>
    </source>
</evidence>
<gene>
    <name evidence="22" type="ORF">SAMN04488523_108204</name>
</gene>
<dbReference type="GO" id="GO:0046872">
    <property type="term" value="F:metal ion binding"/>
    <property type="evidence" value="ECO:0007669"/>
    <property type="project" value="UniProtKB-KW"/>
</dbReference>
<evidence type="ECO:0000256" key="6">
    <source>
        <dbReference type="ARBA" id="ARBA00022525"/>
    </source>
</evidence>
<evidence type="ECO:0000256" key="4">
    <source>
        <dbReference type="ARBA" id="ARBA00004613"/>
    </source>
</evidence>
<evidence type="ECO:0000256" key="9">
    <source>
        <dbReference type="ARBA" id="ARBA00022723"/>
    </source>
</evidence>
<dbReference type="AlphaFoldDB" id="A0A1I2BTC8"/>
<dbReference type="Gene3D" id="3.50.30.30">
    <property type="match status" value="1"/>
</dbReference>
<evidence type="ECO:0000256" key="7">
    <source>
        <dbReference type="ARBA" id="ARBA00022645"/>
    </source>
</evidence>
<name>A0A1I2BTC8_9RHOB</name>
<accession>A0A1I2BTC8</accession>
<keyword evidence="12" id="KW-0256">Endoplasmic reticulum</keyword>
<evidence type="ECO:0000256" key="11">
    <source>
        <dbReference type="ARBA" id="ARBA00022801"/>
    </source>
</evidence>
<keyword evidence="18" id="KW-0458">Lysosome</keyword>
<evidence type="ECO:0000256" key="15">
    <source>
        <dbReference type="ARBA" id="ARBA00023049"/>
    </source>
</evidence>
<dbReference type="GO" id="GO:0070573">
    <property type="term" value="F:metallodipeptidase activity"/>
    <property type="evidence" value="ECO:0007669"/>
    <property type="project" value="InterPro"/>
</dbReference>
<evidence type="ECO:0000256" key="5">
    <source>
        <dbReference type="ARBA" id="ARBA00014116"/>
    </source>
</evidence>
<reference evidence="22 23" key="1">
    <citation type="submission" date="2016-10" db="EMBL/GenBank/DDBJ databases">
        <authorList>
            <person name="de Groot N.N."/>
        </authorList>
    </citation>
    <scope>NUCLEOTIDE SEQUENCE [LARGE SCALE GENOMIC DNA]</scope>
    <source>
        <strain evidence="22 23">DSM 11443</strain>
    </source>
</reference>
<dbReference type="InterPro" id="IPR039866">
    <property type="entry name" value="CPQ"/>
</dbReference>
<dbReference type="PANTHER" id="PTHR12053:SF3">
    <property type="entry name" value="CARBOXYPEPTIDASE Q"/>
    <property type="match status" value="1"/>
</dbReference>
<keyword evidence="7" id="KW-0121">Carboxypeptidase</keyword>
<keyword evidence="15" id="KW-0482">Metalloprotease</keyword>
<dbReference type="SUPFAM" id="SSF53187">
    <property type="entry name" value="Zn-dependent exopeptidases"/>
    <property type="match status" value="1"/>
</dbReference>
<keyword evidence="11" id="KW-0378">Hydrolase</keyword>
<dbReference type="GO" id="GO:0005576">
    <property type="term" value="C:extracellular region"/>
    <property type="evidence" value="ECO:0007669"/>
    <property type="project" value="UniProtKB-SubCell"/>
</dbReference>
<proteinExistence type="predicted"/>
<evidence type="ECO:0000313" key="22">
    <source>
        <dbReference type="EMBL" id="SFE59386.1"/>
    </source>
</evidence>
<keyword evidence="17" id="KW-0325">Glycoprotein</keyword>
<dbReference type="Proteomes" id="UP000198977">
    <property type="component" value="Unassembled WGS sequence"/>
</dbReference>
<evidence type="ECO:0000259" key="21">
    <source>
        <dbReference type="Pfam" id="PF04389"/>
    </source>
</evidence>